<dbReference type="PROSITE" id="PS00105">
    <property type="entry name" value="AA_TRANSFER_CLASS_1"/>
    <property type="match status" value="1"/>
</dbReference>
<dbReference type="GO" id="GO:0030170">
    <property type="term" value="F:pyridoxal phosphate binding"/>
    <property type="evidence" value="ECO:0007669"/>
    <property type="project" value="InterPro"/>
</dbReference>
<keyword evidence="4 6" id="KW-0808">Transferase</keyword>
<reference evidence="8 9" key="1">
    <citation type="journal article" date="2019" name="ACS Chem. Biol.">
        <title>Identification and Mobilization of a Cryptic Antibiotic Biosynthesis Gene Locus from a Human-Pathogenic Nocardia Isolate.</title>
        <authorList>
            <person name="Herisse M."/>
            <person name="Ishida K."/>
            <person name="Porter J.L."/>
            <person name="Howden B."/>
            <person name="Hertweck C."/>
            <person name="Stinear T.P."/>
            <person name="Pidot S.J."/>
        </authorList>
    </citation>
    <scope>NUCLEOTIDE SEQUENCE [LARGE SCALE GENOMIC DNA]</scope>
    <source>
        <strain evidence="8 9">AUSMDU00012717</strain>
    </source>
</reference>
<comment type="similarity">
    <text evidence="2 6">Belongs to the class-I pyridoxal-phosphate-dependent aminotransferase family.</text>
</comment>
<evidence type="ECO:0000256" key="1">
    <source>
        <dbReference type="ARBA" id="ARBA00001933"/>
    </source>
</evidence>
<evidence type="ECO:0000256" key="2">
    <source>
        <dbReference type="ARBA" id="ARBA00007441"/>
    </source>
</evidence>
<dbReference type="EC" id="2.6.1.-" evidence="6"/>
<keyword evidence="9" id="KW-1185">Reference proteome</keyword>
<dbReference type="AlphaFoldDB" id="A0A6G9YDZ9"/>
<dbReference type="SUPFAM" id="SSF53383">
    <property type="entry name" value="PLP-dependent transferases"/>
    <property type="match status" value="1"/>
</dbReference>
<proteinExistence type="inferred from homology"/>
<gene>
    <name evidence="8" type="ORF">F5544_17885</name>
</gene>
<dbReference type="InterPro" id="IPR015424">
    <property type="entry name" value="PyrdxlP-dep_Trfase"/>
</dbReference>
<evidence type="ECO:0000259" key="7">
    <source>
        <dbReference type="Pfam" id="PF00155"/>
    </source>
</evidence>
<dbReference type="PRINTS" id="PR00753">
    <property type="entry name" value="ACCSYNTHASE"/>
</dbReference>
<dbReference type="Gene3D" id="3.40.640.10">
    <property type="entry name" value="Type I PLP-dependent aspartate aminotransferase-like (Major domain)"/>
    <property type="match status" value="1"/>
</dbReference>
<evidence type="ECO:0000256" key="6">
    <source>
        <dbReference type="RuleBase" id="RU000481"/>
    </source>
</evidence>
<protein>
    <recommendedName>
        <fullName evidence="6">Aminotransferase</fullName>
        <ecNumber evidence="6">2.6.1.-</ecNumber>
    </recommendedName>
</protein>
<evidence type="ECO:0000313" key="9">
    <source>
        <dbReference type="Proteomes" id="UP000503540"/>
    </source>
</evidence>
<evidence type="ECO:0000256" key="4">
    <source>
        <dbReference type="ARBA" id="ARBA00022679"/>
    </source>
</evidence>
<keyword evidence="3 6" id="KW-0032">Aminotransferase</keyword>
<dbReference type="InterPro" id="IPR050596">
    <property type="entry name" value="AspAT/PAT-like"/>
</dbReference>
<dbReference type="InterPro" id="IPR004838">
    <property type="entry name" value="NHTrfase_class1_PyrdxlP-BS"/>
</dbReference>
<feature type="domain" description="Aminotransferase class I/classII large" evidence="7">
    <location>
        <begin position="187"/>
        <end position="536"/>
    </location>
</feature>
<accession>A0A6G9YDZ9</accession>
<dbReference type="KEGG" id="nah:F5544_17885"/>
<keyword evidence="5" id="KW-0663">Pyridoxal phosphate</keyword>
<dbReference type="CDD" id="cd00609">
    <property type="entry name" value="AAT_like"/>
    <property type="match status" value="1"/>
</dbReference>
<sequence length="549" mass="59677">MVVHRIDMEQVVDARLLELAGDTVDAQAHALVHVDGPHPAPDIEDMTGRRHRGQRAQRWMLFDNRPRGRGRADEFFRHGCDLRTFGRTADNGGLPVATTLGHSGSSLTQISVAGRLPQHAARWPLLRRQAGGRGSVRRYLYDRPSQARTAEPLERGMRLNPLAIEAIYSPIASAHALLGQRAGRLDLLDLAQAVPQYPPAPEVVEHIAATARDPHGAAYVATAGLPALREAFAAELTADYRGLVRPEHVIITAGCNQAFCLVASALAAPGDEIVLSLPYYFNHDMWLRMTGITPVYLDPGPDLIPRPEAAEALITPRTRAILVVTPGNPSGVTVPPERIAALAEVAARHDIALILDETYRSFRDTTEPPHPLFADPEWTRTVVGLHSFSKDLAIPGYRVGAVVASTELGAEVAKLLDCVAICAPRIGQEAALAGLRSAGPWRRARARDIAVRRHRFTEVMAGRPGGYEMLSTGGFFGWIRHPFAGRSTEDVVRELILEYDTLVIPGTAFMPDDRGTIRVSFSNTDPDSITEFAGRLAASGRQPAAALRP</sequence>
<name>A0A6G9YDZ9_9NOCA</name>
<dbReference type="GO" id="GO:0008483">
    <property type="term" value="F:transaminase activity"/>
    <property type="evidence" value="ECO:0007669"/>
    <property type="project" value="UniProtKB-KW"/>
</dbReference>
<evidence type="ECO:0000313" key="8">
    <source>
        <dbReference type="EMBL" id="QIS11451.1"/>
    </source>
</evidence>
<evidence type="ECO:0000256" key="3">
    <source>
        <dbReference type="ARBA" id="ARBA00022576"/>
    </source>
</evidence>
<dbReference type="InterPro" id="IPR015421">
    <property type="entry name" value="PyrdxlP-dep_Trfase_major"/>
</dbReference>
<dbReference type="NCBIfam" id="NF005732">
    <property type="entry name" value="PRK07550.1"/>
    <property type="match status" value="1"/>
</dbReference>
<dbReference type="Pfam" id="PF00155">
    <property type="entry name" value="Aminotran_1_2"/>
    <property type="match status" value="1"/>
</dbReference>
<comment type="cofactor">
    <cofactor evidence="1 6">
        <name>pyridoxal 5'-phosphate</name>
        <dbReference type="ChEBI" id="CHEBI:597326"/>
    </cofactor>
</comment>
<dbReference type="GO" id="GO:0006520">
    <property type="term" value="P:amino acid metabolic process"/>
    <property type="evidence" value="ECO:0007669"/>
    <property type="project" value="InterPro"/>
</dbReference>
<dbReference type="PANTHER" id="PTHR46383:SF1">
    <property type="entry name" value="ASPARTATE AMINOTRANSFERASE"/>
    <property type="match status" value="1"/>
</dbReference>
<evidence type="ECO:0000256" key="5">
    <source>
        <dbReference type="ARBA" id="ARBA00022898"/>
    </source>
</evidence>
<dbReference type="InterPro" id="IPR004839">
    <property type="entry name" value="Aminotransferase_I/II_large"/>
</dbReference>
<dbReference type="Proteomes" id="UP000503540">
    <property type="component" value="Chromosome"/>
</dbReference>
<organism evidence="8 9">
    <name type="scientific">Nocardia arthritidis</name>
    <dbReference type="NCBI Taxonomy" id="228602"/>
    <lineage>
        <taxon>Bacteria</taxon>
        <taxon>Bacillati</taxon>
        <taxon>Actinomycetota</taxon>
        <taxon>Actinomycetes</taxon>
        <taxon>Mycobacteriales</taxon>
        <taxon>Nocardiaceae</taxon>
        <taxon>Nocardia</taxon>
    </lineage>
</organism>
<dbReference type="EMBL" id="CP046172">
    <property type="protein sequence ID" value="QIS11451.1"/>
    <property type="molecule type" value="Genomic_DNA"/>
</dbReference>
<dbReference type="PANTHER" id="PTHR46383">
    <property type="entry name" value="ASPARTATE AMINOTRANSFERASE"/>
    <property type="match status" value="1"/>
</dbReference>